<proteinExistence type="inferred from homology"/>
<feature type="transmembrane region" description="Helical" evidence="12">
    <location>
        <begin position="344"/>
        <end position="361"/>
    </location>
</feature>
<keyword evidence="7 12" id="KW-0472">Membrane</keyword>
<dbReference type="OrthoDB" id="196717at2759"/>
<accession>A0A0D0ACS4</accession>
<comment type="pathway">
    <text evidence="8">Phospholipid metabolism; phosphatidylcholine biosynthesis; phosphatidylcholine from phosphocholine: step 2/2.</text>
</comment>
<feature type="transmembrane region" description="Helical" evidence="12">
    <location>
        <begin position="234"/>
        <end position="256"/>
    </location>
</feature>
<comment type="catalytic activity">
    <reaction evidence="10">
        <text>CDP-N,N-dimethylethanolamine + a 1,2-diacyl-sn-glycerol = a 1,2-diacyl-sn-glycero-3-phospho-N,N-dimethylethanolamine + CMP + H(+)</text>
        <dbReference type="Rhea" id="RHEA:33775"/>
        <dbReference type="ChEBI" id="CHEBI:15378"/>
        <dbReference type="ChEBI" id="CHEBI:17815"/>
        <dbReference type="ChEBI" id="CHEBI:60377"/>
        <dbReference type="ChEBI" id="CHEBI:64572"/>
        <dbReference type="ChEBI" id="CHEBI:65117"/>
    </reaction>
    <physiologicalReaction direction="left-to-right" evidence="10">
        <dbReference type="Rhea" id="RHEA:33776"/>
    </physiologicalReaction>
</comment>
<dbReference type="GO" id="GO:0016020">
    <property type="term" value="C:membrane"/>
    <property type="evidence" value="ECO:0007669"/>
    <property type="project" value="InterPro"/>
</dbReference>
<evidence type="ECO:0000256" key="7">
    <source>
        <dbReference type="ARBA" id="ARBA00023136"/>
    </source>
</evidence>
<dbReference type="GO" id="GO:0004142">
    <property type="term" value="F:diacylglycerol cholinephosphotransferase activity"/>
    <property type="evidence" value="ECO:0007669"/>
    <property type="project" value="UniProtKB-EC"/>
</dbReference>
<dbReference type="EMBL" id="KN835340">
    <property type="protein sequence ID" value="KIK39481.1"/>
    <property type="molecule type" value="Genomic_DNA"/>
</dbReference>
<feature type="transmembrane region" description="Helical" evidence="12">
    <location>
        <begin position="277"/>
        <end position="296"/>
    </location>
</feature>
<evidence type="ECO:0000256" key="11">
    <source>
        <dbReference type="RuleBase" id="RU003750"/>
    </source>
</evidence>
<dbReference type="InParanoid" id="A0A0D0ACS4"/>
<dbReference type="PROSITE" id="PS00379">
    <property type="entry name" value="CDP_ALCOHOL_P_TRANSF"/>
    <property type="match status" value="1"/>
</dbReference>
<feature type="transmembrane region" description="Helical" evidence="12">
    <location>
        <begin position="60"/>
        <end position="79"/>
    </location>
</feature>
<feature type="transmembrane region" description="Helical" evidence="12">
    <location>
        <begin position="302"/>
        <end position="323"/>
    </location>
</feature>
<dbReference type="Pfam" id="PF01066">
    <property type="entry name" value="CDP-OH_P_transf"/>
    <property type="match status" value="1"/>
</dbReference>
<comment type="subcellular location">
    <subcellularLocation>
        <location evidence="2">Endomembrane system</location>
        <topology evidence="2">Multi-pass membrane protein</topology>
    </subcellularLocation>
</comment>
<feature type="transmembrane region" description="Helical" evidence="12">
    <location>
        <begin position="376"/>
        <end position="397"/>
    </location>
</feature>
<dbReference type="PIRSF" id="PIRSF015665">
    <property type="entry name" value="CHOPT"/>
    <property type="match status" value="1"/>
</dbReference>
<comment type="similarity">
    <text evidence="3 11">Belongs to the CDP-alcohol phosphatidyltransferase class-I family.</text>
</comment>
<dbReference type="InterPro" id="IPR000462">
    <property type="entry name" value="CDP-OH_P_trans"/>
</dbReference>
<evidence type="ECO:0000256" key="1">
    <source>
        <dbReference type="ARBA" id="ARBA00001946"/>
    </source>
</evidence>
<protein>
    <recommendedName>
        <fullName evidence="9">diacylglycerol cholinephosphotransferase</fullName>
        <ecNumber evidence="9">2.7.8.2</ecNumber>
    </recommendedName>
</protein>
<feature type="transmembrane region" description="Helical" evidence="12">
    <location>
        <begin position="95"/>
        <end position="114"/>
    </location>
</feature>
<dbReference type="EC" id="2.7.8.2" evidence="9"/>
<comment type="cofactor">
    <cofactor evidence="1">
        <name>Mg(2+)</name>
        <dbReference type="ChEBI" id="CHEBI:18420"/>
    </cofactor>
</comment>
<dbReference type="STRING" id="930992.A0A0D0ACS4"/>
<evidence type="ECO:0000313" key="14">
    <source>
        <dbReference type="Proteomes" id="UP000054485"/>
    </source>
</evidence>
<gene>
    <name evidence="13" type="ORF">CY34DRAFT_808218</name>
</gene>
<dbReference type="PANTHER" id="PTHR10414">
    <property type="entry name" value="ETHANOLAMINEPHOSPHOTRANSFERASE"/>
    <property type="match status" value="1"/>
</dbReference>
<dbReference type="HOGENOM" id="CLU_035066_5_2_1"/>
<evidence type="ECO:0000256" key="5">
    <source>
        <dbReference type="ARBA" id="ARBA00022692"/>
    </source>
</evidence>
<dbReference type="FunFam" id="1.20.120.1760:FF:000012">
    <property type="entry name" value="sn-1,2-diacylglycerol cholinephosphotransferase"/>
    <property type="match status" value="1"/>
</dbReference>
<name>A0A0D0ACS4_9AGAM</name>
<evidence type="ECO:0000256" key="12">
    <source>
        <dbReference type="SAM" id="Phobius"/>
    </source>
</evidence>
<reference evidence="13 14" key="1">
    <citation type="submission" date="2014-04" db="EMBL/GenBank/DDBJ databases">
        <authorList>
            <consortium name="DOE Joint Genome Institute"/>
            <person name="Kuo A."/>
            <person name="Ruytinx J."/>
            <person name="Rineau F."/>
            <person name="Colpaert J."/>
            <person name="Kohler A."/>
            <person name="Nagy L.G."/>
            <person name="Floudas D."/>
            <person name="Copeland A."/>
            <person name="Barry K.W."/>
            <person name="Cichocki N."/>
            <person name="Veneault-Fourrey C."/>
            <person name="LaButti K."/>
            <person name="Lindquist E.A."/>
            <person name="Lipzen A."/>
            <person name="Lundell T."/>
            <person name="Morin E."/>
            <person name="Murat C."/>
            <person name="Sun H."/>
            <person name="Tunlid A."/>
            <person name="Henrissat B."/>
            <person name="Grigoriev I.V."/>
            <person name="Hibbett D.S."/>
            <person name="Martin F."/>
            <person name="Nordberg H.P."/>
            <person name="Cantor M.N."/>
            <person name="Hua S.X."/>
        </authorList>
    </citation>
    <scope>NUCLEOTIDE SEQUENCE [LARGE SCALE GENOMIC DNA]</scope>
    <source>
        <strain evidence="13 14">UH-Slu-Lm8-n1</strain>
    </source>
</reference>
<evidence type="ECO:0000313" key="13">
    <source>
        <dbReference type="EMBL" id="KIK39481.1"/>
    </source>
</evidence>
<evidence type="ECO:0000256" key="10">
    <source>
        <dbReference type="ARBA" id="ARBA00051857"/>
    </source>
</evidence>
<evidence type="ECO:0000256" key="3">
    <source>
        <dbReference type="ARBA" id="ARBA00010441"/>
    </source>
</evidence>
<evidence type="ECO:0000256" key="8">
    <source>
        <dbReference type="ARBA" id="ARBA00037890"/>
    </source>
</evidence>
<dbReference type="FunCoup" id="A0A0D0ACS4">
    <property type="interactions" value="282"/>
</dbReference>
<dbReference type="PANTHER" id="PTHR10414:SF37">
    <property type="entry name" value="BB IN A BOXCAR, ISOFORM C"/>
    <property type="match status" value="1"/>
</dbReference>
<dbReference type="GO" id="GO:0012505">
    <property type="term" value="C:endomembrane system"/>
    <property type="evidence" value="ECO:0007669"/>
    <property type="project" value="UniProtKB-SubCell"/>
</dbReference>
<evidence type="ECO:0000256" key="9">
    <source>
        <dbReference type="ARBA" id="ARBA00038987"/>
    </source>
</evidence>
<dbReference type="Proteomes" id="UP000054485">
    <property type="component" value="Unassembled WGS sequence"/>
</dbReference>
<dbReference type="AlphaFoldDB" id="A0A0D0ACS4"/>
<keyword evidence="6 12" id="KW-1133">Transmembrane helix</keyword>
<evidence type="ECO:0000256" key="4">
    <source>
        <dbReference type="ARBA" id="ARBA00022679"/>
    </source>
</evidence>
<organism evidence="13 14">
    <name type="scientific">Suillus luteus UH-Slu-Lm8-n1</name>
    <dbReference type="NCBI Taxonomy" id="930992"/>
    <lineage>
        <taxon>Eukaryota</taxon>
        <taxon>Fungi</taxon>
        <taxon>Dikarya</taxon>
        <taxon>Basidiomycota</taxon>
        <taxon>Agaricomycotina</taxon>
        <taxon>Agaricomycetes</taxon>
        <taxon>Agaricomycetidae</taxon>
        <taxon>Boletales</taxon>
        <taxon>Suillineae</taxon>
        <taxon>Suillaceae</taxon>
        <taxon>Suillus</taxon>
    </lineage>
</organism>
<keyword evidence="5 12" id="KW-0812">Transmembrane</keyword>
<reference evidence="14" key="2">
    <citation type="submission" date="2015-01" db="EMBL/GenBank/DDBJ databases">
        <title>Evolutionary Origins and Diversification of the Mycorrhizal Mutualists.</title>
        <authorList>
            <consortium name="DOE Joint Genome Institute"/>
            <consortium name="Mycorrhizal Genomics Consortium"/>
            <person name="Kohler A."/>
            <person name="Kuo A."/>
            <person name="Nagy L.G."/>
            <person name="Floudas D."/>
            <person name="Copeland A."/>
            <person name="Barry K.W."/>
            <person name="Cichocki N."/>
            <person name="Veneault-Fourrey C."/>
            <person name="LaButti K."/>
            <person name="Lindquist E.A."/>
            <person name="Lipzen A."/>
            <person name="Lundell T."/>
            <person name="Morin E."/>
            <person name="Murat C."/>
            <person name="Riley R."/>
            <person name="Ohm R."/>
            <person name="Sun H."/>
            <person name="Tunlid A."/>
            <person name="Henrissat B."/>
            <person name="Grigoriev I.V."/>
            <person name="Hibbett D.S."/>
            <person name="Martin F."/>
        </authorList>
    </citation>
    <scope>NUCLEOTIDE SEQUENCE [LARGE SCALE GENOMIC DNA]</scope>
    <source>
        <strain evidence="14">UH-Slu-Lm8-n1</strain>
    </source>
</reference>
<sequence>MTISQRYDFSYMGYVSQPALKNLKKYSYKGVDESLVSHYLLTPYWNWFIKLFPLTIAPNTITLLGLSIVVFNVLTLIYYDPLYLTEKDGETGPPQWIYFTWAIGLFMYQSLDAVDGKQARRTGMAGPLGEMFDHGCDALNTTLEVVLASRALNLGRSWWTVASQIATLANFYLTTWEEYHTGILYLGPFSGPVEGILMIVIIYIITGIFGPTFWDKKFLTFTHLDRIPQVAQHVPNIGLNESFMVFGAFALAFNIVSSYRNVLKATKSDGKSSLKPLVYLLPFVVSATLQIFWLLSPSYHDSAIIHSPLFLPFLCAWGLQFAHQVGRMILSHITRAPFPLWHNMWLWSIIGVIDAQLPFLLDRPSLIQSTPKRTAVFIYLTLAVSFITYARFCALVIRDITEFLGIACFTVRKKDGEGVWRETRDIQQDGYVKRL</sequence>
<dbReference type="InterPro" id="IPR043130">
    <property type="entry name" value="CDP-OH_PTrfase_TM_dom"/>
</dbReference>
<dbReference type="InterPro" id="IPR014472">
    <property type="entry name" value="CHOPT"/>
</dbReference>
<dbReference type="Gene3D" id="1.20.120.1760">
    <property type="match status" value="1"/>
</dbReference>
<evidence type="ECO:0000256" key="6">
    <source>
        <dbReference type="ARBA" id="ARBA00022989"/>
    </source>
</evidence>
<keyword evidence="14" id="KW-1185">Reference proteome</keyword>
<keyword evidence="4 11" id="KW-0808">Transferase</keyword>
<feature type="transmembrane region" description="Helical" evidence="12">
    <location>
        <begin position="195"/>
        <end position="214"/>
    </location>
</feature>
<evidence type="ECO:0000256" key="2">
    <source>
        <dbReference type="ARBA" id="ARBA00004127"/>
    </source>
</evidence>
<dbReference type="InterPro" id="IPR048254">
    <property type="entry name" value="CDP_ALCOHOL_P_TRANSF_CS"/>
</dbReference>